<dbReference type="RefSeq" id="WP_435143516.1">
    <property type="nucleotide sequence ID" value="NZ_CP170812.1"/>
</dbReference>
<proteinExistence type="predicted"/>
<dbReference type="EMBL" id="JAGZAM010000014">
    <property type="protein sequence ID" value="MBS5688063.1"/>
    <property type="molecule type" value="Genomic_DNA"/>
</dbReference>
<dbReference type="Proteomes" id="UP000733372">
    <property type="component" value="Unassembled WGS sequence"/>
</dbReference>
<accession>A0A943G0J9</accession>
<dbReference type="AlphaFoldDB" id="A0A943G0J9"/>
<reference evidence="1" key="1">
    <citation type="submission" date="2021-02" db="EMBL/GenBank/DDBJ databases">
        <title>Infant gut strain persistence is associated with maternal origin, phylogeny, and functional potential including surface adhesion and iron acquisition.</title>
        <authorList>
            <person name="Lou Y.C."/>
        </authorList>
    </citation>
    <scope>NUCLEOTIDE SEQUENCE</scope>
    <source>
        <strain evidence="1">L3_101_367G1_dasL3_101_367G1_metabat.metabat.26</strain>
    </source>
</reference>
<protein>
    <submittedName>
        <fullName evidence="1">PcfB family protein</fullName>
    </submittedName>
</protein>
<dbReference type="InterPro" id="IPR024234">
    <property type="entry name" value="DUF3801"/>
</dbReference>
<organism evidence="1 2">
    <name type="scientific">Faecalibacterium prausnitzii</name>
    <dbReference type="NCBI Taxonomy" id="853"/>
    <lineage>
        <taxon>Bacteria</taxon>
        <taxon>Bacillati</taxon>
        <taxon>Bacillota</taxon>
        <taxon>Clostridia</taxon>
        <taxon>Eubacteriales</taxon>
        <taxon>Oscillospiraceae</taxon>
        <taxon>Faecalibacterium</taxon>
    </lineage>
</organism>
<evidence type="ECO:0000313" key="2">
    <source>
        <dbReference type="Proteomes" id="UP000733372"/>
    </source>
</evidence>
<name>A0A943G0J9_9FIRM</name>
<comment type="caution">
    <text evidence="1">The sequence shown here is derived from an EMBL/GenBank/DDBJ whole genome shotgun (WGS) entry which is preliminary data.</text>
</comment>
<gene>
    <name evidence="1" type="ORF">KHW66_08640</name>
</gene>
<evidence type="ECO:0000313" key="1">
    <source>
        <dbReference type="EMBL" id="MBS5688063.1"/>
    </source>
</evidence>
<dbReference type="Pfam" id="PF12687">
    <property type="entry name" value="DUF3801"/>
    <property type="match status" value="1"/>
</dbReference>
<sequence>MQEEIEQKTINLCISTTQLTARTLLNVGRAYLRHQQDTGPHGKQSVKSLLRQNRGVSSLEIGSTGIRGFERYARRYGIDYAIRKDSTETPPRYLVFFKAPDAEAMNAALKEYAGFLKEKPQRPSVLARLQELVQAAAELPGKVRRKEQERGL</sequence>